<dbReference type="InterPro" id="IPR015143">
    <property type="entry name" value="L27_1"/>
</dbReference>
<accession>A0A8C3UCU8</accession>
<sequence length="56" mass="6721">MSVREQRTEYTDRALVLLEEYCKKLRKPEEQQLKKAIRKVMGIFKSSLFQALLGRY</sequence>
<evidence type="ECO:0000259" key="1">
    <source>
        <dbReference type="Pfam" id="PF09058"/>
    </source>
</evidence>
<dbReference type="Proteomes" id="UP000694563">
    <property type="component" value="Chromosome 2"/>
</dbReference>
<name>A0A8C3UCU8_CATUS</name>
<dbReference type="Gene3D" id="1.10.287.470">
    <property type="entry name" value="Helix hairpin bin"/>
    <property type="match status" value="1"/>
</dbReference>
<organism evidence="2 3">
    <name type="scientific">Catharus ustulatus</name>
    <name type="common">Russet-backed thrush</name>
    <name type="synonym">Hylocichla ustulatus</name>
    <dbReference type="NCBI Taxonomy" id="91951"/>
    <lineage>
        <taxon>Eukaryota</taxon>
        <taxon>Metazoa</taxon>
        <taxon>Chordata</taxon>
        <taxon>Craniata</taxon>
        <taxon>Vertebrata</taxon>
        <taxon>Euteleostomi</taxon>
        <taxon>Archelosauria</taxon>
        <taxon>Archosauria</taxon>
        <taxon>Dinosauria</taxon>
        <taxon>Saurischia</taxon>
        <taxon>Theropoda</taxon>
        <taxon>Coelurosauria</taxon>
        <taxon>Aves</taxon>
        <taxon>Neognathae</taxon>
        <taxon>Neoaves</taxon>
        <taxon>Telluraves</taxon>
        <taxon>Australaves</taxon>
        <taxon>Passeriformes</taxon>
        <taxon>Turdidae</taxon>
        <taxon>Catharus</taxon>
    </lineage>
</organism>
<dbReference type="AlphaFoldDB" id="A0A8C3UCU8"/>
<proteinExistence type="predicted"/>
<dbReference type="Pfam" id="PF09058">
    <property type="entry name" value="L27_1"/>
    <property type="match status" value="1"/>
</dbReference>
<dbReference type="InterPro" id="IPR036892">
    <property type="entry name" value="L27_dom_sf"/>
</dbReference>
<feature type="domain" description="L27-1" evidence="1">
    <location>
        <begin position="11"/>
        <end position="53"/>
    </location>
</feature>
<keyword evidence="3" id="KW-1185">Reference proteome</keyword>
<reference evidence="2" key="3">
    <citation type="submission" date="2025-09" db="UniProtKB">
        <authorList>
            <consortium name="Ensembl"/>
        </authorList>
    </citation>
    <scope>IDENTIFICATION</scope>
</reference>
<dbReference type="Ensembl" id="ENSCUST00005014235.1">
    <property type="protein sequence ID" value="ENSCUSP00005013690.1"/>
    <property type="gene ID" value="ENSCUSG00005008836.1"/>
</dbReference>
<dbReference type="SUPFAM" id="SSF101288">
    <property type="entry name" value="L27 domain"/>
    <property type="match status" value="1"/>
</dbReference>
<evidence type="ECO:0000313" key="3">
    <source>
        <dbReference type="Proteomes" id="UP000694563"/>
    </source>
</evidence>
<reference evidence="2" key="2">
    <citation type="submission" date="2025-08" db="UniProtKB">
        <authorList>
            <consortium name="Ensembl"/>
        </authorList>
    </citation>
    <scope>IDENTIFICATION</scope>
</reference>
<reference evidence="2" key="1">
    <citation type="submission" date="2020-10" db="EMBL/GenBank/DDBJ databases">
        <title>Catharus ustulatus (Swainson's thrush) genome, bCatUst1, primary haplotype v2.</title>
        <authorList>
            <person name="Delmore K."/>
            <person name="Vafadar M."/>
            <person name="Formenti G."/>
            <person name="Chow W."/>
            <person name="Pelan S."/>
            <person name="Howe K."/>
            <person name="Rhie A."/>
            <person name="Mountcastle J."/>
            <person name="Haase B."/>
            <person name="Fedrigo O."/>
            <person name="Jarvis E.D."/>
        </authorList>
    </citation>
    <scope>NUCLEOTIDE SEQUENCE [LARGE SCALE GENOMIC DNA]</scope>
</reference>
<evidence type="ECO:0000313" key="2">
    <source>
        <dbReference type="Ensembl" id="ENSCUSP00005013690.1"/>
    </source>
</evidence>
<protein>
    <recommendedName>
        <fullName evidence="1">L27-1 domain-containing protein</fullName>
    </recommendedName>
</protein>